<proteinExistence type="predicted"/>
<feature type="domain" description="Glycosyl hydrolase family 13 catalytic" evidence="1">
    <location>
        <begin position="7"/>
        <end position="430"/>
    </location>
</feature>
<dbReference type="InterPro" id="IPR013797">
    <property type="entry name" value="Maltooligo_trehalose_synth_4"/>
</dbReference>
<dbReference type="GO" id="GO:0047470">
    <property type="term" value="F:(1,4)-alpha-D-glucan 1-alpha-D-glucosylmutase activity"/>
    <property type="evidence" value="ECO:0007669"/>
    <property type="project" value="TreeGrafter"/>
</dbReference>
<dbReference type="Gene3D" id="3.30.1590.10">
    <property type="entry name" value="Maltooligosyl trehalose synthase, domain 2"/>
    <property type="match status" value="1"/>
</dbReference>
<evidence type="ECO:0000259" key="1">
    <source>
        <dbReference type="SMART" id="SM00642"/>
    </source>
</evidence>
<comment type="caution">
    <text evidence="2">The sequence shown here is derived from an EMBL/GenBank/DDBJ whole genome shotgun (WGS) entry which is preliminary data.</text>
</comment>
<gene>
    <name evidence="2" type="primary">treY</name>
    <name evidence="2" type="ORF">H0E82_04645</name>
</gene>
<dbReference type="AlphaFoldDB" id="A0A7Z0QQ00"/>
<dbReference type="Gene3D" id="1.10.10.470">
    <property type="entry name" value="Maltooligosyl trehalose synthase, domain 4"/>
    <property type="match status" value="1"/>
</dbReference>
<dbReference type="CDD" id="cd11336">
    <property type="entry name" value="AmyAc_MTSase"/>
    <property type="match status" value="1"/>
</dbReference>
<reference evidence="2 3" key="1">
    <citation type="submission" date="2020-07" db="EMBL/GenBank/DDBJ databases">
        <title>isolation of Luteimonas sp. SJ-16.</title>
        <authorList>
            <person name="Huang X.-X."/>
            <person name="Xu L."/>
            <person name="Sun J.-Q."/>
        </authorList>
    </citation>
    <scope>NUCLEOTIDE SEQUENCE [LARGE SCALE GENOMIC DNA]</scope>
    <source>
        <strain evidence="2 3">SJ-16</strain>
    </source>
</reference>
<dbReference type="InterPro" id="IPR006047">
    <property type="entry name" value="GH13_cat_dom"/>
</dbReference>
<name>A0A7Z0QQ00_9GAMM</name>
<evidence type="ECO:0000313" key="3">
    <source>
        <dbReference type="Proteomes" id="UP000589896"/>
    </source>
</evidence>
<dbReference type="InterPro" id="IPR017853">
    <property type="entry name" value="GH"/>
</dbReference>
<dbReference type="NCBIfam" id="TIGR02401">
    <property type="entry name" value="trehalose_TreY"/>
    <property type="match status" value="1"/>
</dbReference>
<accession>A0A7Z0QQ00</accession>
<dbReference type="InterPro" id="IPR012767">
    <property type="entry name" value="Trehalose_TreY"/>
</dbReference>
<dbReference type="PANTHER" id="PTHR10357:SF216">
    <property type="entry name" value="MALTOOLIGOSYL TREHALOSE SYNTHASE-RELATED"/>
    <property type="match status" value="1"/>
</dbReference>
<organism evidence="2 3">
    <name type="scientific">Luteimonas deserti</name>
    <dbReference type="NCBI Taxonomy" id="2752306"/>
    <lineage>
        <taxon>Bacteria</taxon>
        <taxon>Pseudomonadati</taxon>
        <taxon>Pseudomonadota</taxon>
        <taxon>Gammaproteobacteria</taxon>
        <taxon>Lysobacterales</taxon>
        <taxon>Lysobacteraceae</taxon>
        <taxon>Luteimonas</taxon>
    </lineage>
</organism>
<evidence type="ECO:0000313" key="2">
    <source>
        <dbReference type="EMBL" id="NYZ62054.1"/>
    </source>
</evidence>
<dbReference type="Proteomes" id="UP000589896">
    <property type="component" value="Unassembled WGS sequence"/>
</dbReference>
<dbReference type="Gene3D" id="1.10.150.200">
    <property type="entry name" value="Maltooligosyl trehalose synthase, domain 3"/>
    <property type="match status" value="1"/>
</dbReference>
<dbReference type="Pfam" id="PF00128">
    <property type="entry name" value="Alpha-amylase"/>
    <property type="match status" value="1"/>
</dbReference>
<dbReference type="GO" id="GO:0030980">
    <property type="term" value="P:alpha-glucan catabolic process"/>
    <property type="evidence" value="ECO:0007669"/>
    <property type="project" value="TreeGrafter"/>
</dbReference>
<dbReference type="SMART" id="SM00642">
    <property type="entry name" value="Aamy"/>
    <property type="match status" value="1"/>
</dbReference>
<dbReference type="SUPFAM" id="SSF51445">
    <property type="entry name" value="(Trans)glycosidases"/>
    <property type="match status" value="1"/>
</dbReference>
<dbReference type="GO" id="GO:0005992">
    <property type="term" value="P:trehalose biosynthetic process"/>
    <property type="evidence" value="ECO:0007669"/>
    <property type="project" value="TreeGrafter"/>
</dbReference>
<sequence length="837" mass="91077">MTPLRATVRLQLHADFPFDAARAQLDYFAALGISHLYLSPIGVATPGSTHGYDQVDPTRISEALGGEAGFRALAMAARDAGMGVLIDIVPNHMATHADNAWWWDVLAHGRDAEHARWFDIDWDAPGRNGRLWLPVLDRPLREAVDAGVLRVAPTGRGVVLDHHGSQYPVQGAAQSDATAWCEAVNAAPQHLHALVLEQPYRLAWWRTGNSLINYRRFFDVTGLAALRIERPDVFDAVHALPLRLLGEGLIDGVRIDHVDGLADPRAYLQQLRKALDAAAPGTDRPVLLVEKILAPDETLPGNWDCDGTTGYDFMDQVGGVLLEPDGEPQLVAQWRAHSGRSGDFVGEEHLARTQLLQGALAAERARTGRLLDAAIVRDSALEELGAPLLHRALDAVLAEFPVYRTYAPRDGMQPEDLARWRQAADRARARGVDAALQRAIDGLVDDLLQRPGDAAAALRTACEQLSAPLNAKSVEDTAFYRHGALISRNEVGSHPVSLACPPAVFHRKAAARGPRALVATSTHDHKRGADVRARLAVLASDPHDWATRVAAIEAAVPEACAAVDGGDRWMLWQTIVGAWPPDLHADDDAGVDALRRRVAGWQEKALREAKLRSSWLDPDIRYEAAAGALRDAAFADGAARLLLAQAAERIAAPGAVLGLAQATLQLCVPGVPDLYQGCEGWDLSLVDPDNRRPVDYAVRRSWLDAPHDAHTHWRGGGIKSRVWQQLLALRRAQPPLFAAGDYAPLKAEGEDADGVLVFTRRHDGAALIVAIPRASAALRVRPDAPAWQPDAWTRTQLSLQEGRWRDACSGREFNGGDHMVADLWQIFPVAVLIRDDG</sequence>
<dbReference type="PANTHER" id="PTHR10357">
    <property type="entry name" value="ALPHA-AMYLASE FAMILY MEMBER"/>
    <property type="match status" value="1"/>
</dbReference>
<keyword evidence="3" id="KW-1185">Reference proteome</keyword>
<dbReference type="Gene3D" id="3.20.20.80">
    <property type="entry name" value="Glycosidases"/>
    <property type="match status" value="1"/>
</dbReference>
<dbReference type="EMBL" id="JACCJZ010000010">
    <property type="protein sequence ID" value="NYZ62054.1"/>
    <property type="molecule type" value="Genomic_DNA"/>
</dbReference>
<dbReference type="RefSeq" id="WP_180544268.1">
    <property type="nucleotide sequence ID" value="NZ_JACCJZ010000010.1"/>
</dbReference>
<protein>
    <submittedName>
        <fullName evidence="2">Malto-oligosyltrehalose synthase</fullName>
    </submittedName>
</protein>